<keyword evidence="2" id="KW-1185">Reference proteome</keyword>
<dbReference type="Proteomes" id="UP001301350">
    <property type="component" value="Unassembled WGS sequence"/>
</dbReference>
<sequence>MEDTLRVAVAQPTMTGAPWCLVWTETSKVGSGEATERETGLRVWLFQGECDGRSVVVDSGDGPVATWSLVRQCSVALPPEHREYHFDASGWVIHDHVYRHALRIEGAGTPHRWLLLPLWRPEDVADEGAIAQSESLGLVIEPTHFRFVHPIAQDTTRVPAAPHLWLVSTPHQEQVTLELHVYQSEWHRTRQRLFQRLGLSATDSRTANHHHRLQDVAGKLERRLWQGIDSIVHSESMRYEKRHMLHHAARLLREMSAVSDRMGDGNSMRTDEALYRDIQLTQQALTGENVWRVCAQVNCRSTSDEDNSSQPPALPWDTLLVASPNCIVRGTSTMHWEAHEEGRRAIYVFEAPWRECMGHSVSVALASLTGEPPGRVYPLGLLPVPLPGEEMREEHASPSNASQRGAPLCEILVASPHGDRHRAGNLHEWQQRTWPTLLPQLPPQLVYRVEAETTTAVVRIGSGCGDALYREQREHAQLAVIRIQRSLPTGAHVLAVGPVHELMRHVRQLERLLVSKWRRDVATGANDSRYPRRAGDVAAAEQQQAQQIDRCMACLGALQWQADTAQV</sequence>
<accession>A0AAV9ISE2</accession>
<organism evidence="1 2">
    <name type="scientific">Cyanidium caldarium</name>
    <name type="common">Red alga</name>
    <dbReference type="NCBI Taxonomy" id="2771"/>
    <lineage>
        <taxon>Eukaryota</taxon>
        <taxon>Rhodophyta</taxon>
        <taxon>Bangiophyceae</taxon>
        <taxon>Cyanidiales</taxon>
        <taxon>Cyanidiaceae</taxon>
        <taxon>Cyanidium</taxon>
    </lineage>
</organism>
<evidence type="ECO:0000313" key="1">
    <source>
        <dbReference type="EMBL" id="KAK4535101.1"/>
    </source>
</evidence>
<reference evidence="1 2" key="1">
    <citation type="submission" date="2022-07" db="EMBL/GenBank/DDBJ databases">
        <title>Genome-wide signatures of adaptation to extreme environments.</title>
        <authorList>
            <person name="Cho C.H."/>
            <person name="Yoon H.S."/>
        </authorList>
    </citation>
    <scope>NUCLEOTIDE SEQUENCE [LARGE SCALE GENOMIC DNA]</scope>
    <source>
        <strain evidence="1 2">DBV 063 E5</strain>
    </source>
</reference>
<name>A0AAV9ISE2_CYACA</name>
<comment type="caution">
    <text evidence="1">The sequence shown here is derived from an EMBL/GenBank/DDBJ whole genome shotgun (WGS) entry which is preliminary data.</text>
</comment>
<protein>
    <submittedName>
        <fullName evidence="1">Uncharacterized protein</fullName>
    </submittedName>
</protein>
<gene>
    <name evidence="1" type="ORF">CDCA_CDCA03G1126</name>
</gene>
<dbReference type="EMBL" id="JANCYW010000003">
    <property type="protein sequence ID" value="KAK4535101.1"/>
    <property type="molecule type" value="Genomic_DNA"/>
</dbReference>
<proteinExistence type="predicted"/>
<evidence type="ECO:0000313" key="2">
    <source>
        <dbReference type="Proteomes" id="UP001301350"/>
    </source>
</evidence>
<dbReference type="AlphaFoldDB" id="A0AAV9ISE2"/>